<feature type="region of interest" description="Disordered" evidence="1">
    <location>
        <begin position="140"/>
        <end position="161"/>
    </location>
</feature>
<protein>
    <submittedName>
        <fullName evidence="2">Uncharacterized protein</fullName>
    </submittedName>
</protein>
<comment type="caution">
    <text evidence="2">The sequence shown here is derived from an EMBL/GenBank/DDBJ whole genome shotgun (WGS) entry which is preliminary data.</text>
</comment>
<feature type="region of interest" description="Disordered" evidence="1">
    <location>
        <begin position="195"/>
        <end position="235"/>
    </location>
</feature>
<name>A0A9Q1GLD2_9CARY</name>
<reference evidence="2" key="1">
    <citation type="submission" date="2022-04" db="EMBL/GenBank/DDBJ databases">
        <title>Carnegiea gigantea Genome sequencing and assembly v2.</title>
        <authorList>
            <person name="Copetti D."/>
            <person name="Sanderson M.J."/>
            <person name="Burquez A."/>
            <person name="Wojciechowski M.F."/>
        </authorList>
    </citation>
    <scope>NUCLEOTIDE SEQUENCE</scope>
    <source>
        <strain evidence="2">SGP5-SGP5p</strain>
        <tissue evidence="2">Aerial part</tissue>
    </source>
</reference>
<dbReference type="Proteomes" id="UP001153076">
    <property type="component" value="Unassembled WGS sequence"/>
</dbReference>
<evidence type="ECO:0000313" key="2">
    <source>
        <dbReference type="EMBL" id="KAJ8421291.1"/>
    </source>
</evidence>
<feature type="region of interest" description="Disordered" evidence="1">
    <location>
        <begin position="357"/>
        <end position="386"/>
    </location>
</feature>
<feature type="compositionally biased region" description="Acidic residues" evidence="1">
    <location>
        <begin position="368"/>
        <end position="386"/>
    </location>
</feature>
<gene>
    <name evidence="2" type="ORF">Cgig2_031130</name>
</gene>
<sequence>MAASWRSLVGAVCDCWGRSYCSSHLSKSLLVVGGVGAVAGWRSSVLLPVGGRRCCCRLEVAGAVAGSRSSVLLLESLALFCSGLLCARWLVIGSVLWWASLCLVATRWPAGAMVHCYVDVILSDGAIPKASVLLVRLLQEENDEEEEEDEEVEDEEFEDFIGDEDEELGVGDMCLDDRSTSSKGLAKRGRRLIRLMNSRSTPSNTTPSTSASPSPTLGTTSIPNRTFPLPNPDGSPFSSPRIQIPVFNSEQSLQLDMDACHSISSAIQLENPPNLDYSTEEKYAPKLSETQATQSTQATFDGSTPSTLSEPSYYKQMKIWIDANGLAKQGQTITQTLKAYVPSKIVTILPNLPPPIPVINSLSKSEDGGEDENDDDGGDGGGGADE</sequence>
<organism evidence="2 3">
    <name type="scientific">Carnegiea gigantea</name>
    <dbReference type="NCBI Taxonomy" id="171969"/>
    <lineage>
        <taxon>Eukaryota</taxon>
        <taxon>Viridiplantae</taxon>
        <taxon>Streptophyta</taxon>
        <taxon>Embryophyta</taxon>
        <taxon>Tracheophyta</taxon>
        <taxon>Spermatophyta</taxon>
        <taxon>Magnoliopsida</taxon>
        <taxon>eudicotyledons</taxon>
        <taxon>Gunneridae</taxon>
        <taxon>Pentapetalae</taxon>
        <taxon>Caryophyllales</taxon>
        <taxon>Cactineae</taxon>
        <taxon>Cactaceae</taxon>
        <taxon>Cactoideae</taxon>
        <taxon>Echinocereeae</taxon>
        <taxon>Carnegiea</taxon>
    </lineage>
</organism>
<keyword evidence="3" id="KW-1185">Reference proteome</keyword>
<evidence type="ECO:0000313" key="3">
    <source>
        <dbReference type="Proteomes" id="UP001153076"/>
    </source>
</evidence>
<dbReference type="EMBL" id="JAKOGI010002806">
    <property type="protein sequence ID" value="KAJ8421291.1"/>
    <property type="molecule type" value="Genomic_DNA"/>
</dbReference>
<dbReference type="AlphaFoldDB" id="A0A9Q1GLD2"/>
<evidence type="ECO:0000256" key="1">
    <source>
        <dbReference type="SAM" id="MobiDB-lite"/>
    </source>
</evidence>
<feature type="compositionally biased region" description="Low complexity" evidence="1">
    <location>
        <begin position="198"/>
        <end position="221"/>
    </location>
</feature>
<accession>A0A9Q1GLD2</accession>
<proteinExistence type="predicted"/>